<accession>A0ABP5XRE3</accession>
<organism evidence="1 2">
    <name type="scientific">Streptomyces macrosporus</name>
    <dbReference type="NCBI Taxonomy" id="44032"/>
    <lineage>
        <taxon>Bacteria</taxon>
        <taxon>Bacillati</taxon>
        <taxon>Actinomycetota</taxon>
        <taxon>Actinomycetes</taxon>
        <taxon>Kitasatosporales</taxon>
        <taxon>Streptomycetaceae</taxon>
        <taxon>Streptomyces</taxon>
    </lineage>
</organism>
<comment type="caution">
    <text evidence="1">The sequence shown here is derived from an EMBL/GenBank/DDBJ whole genome shotgun (WGS) entry which is preliminary data.</text>
</comment>
<name>A0ABP5XRE3_9ACTN</name>
<dbReference type="RefSeq" id="WP_344327742.1">
    <property type="nucleotide sequence ID" value="NZ_BAAASZ010000035.1"/>
</dbReference>
<dbReference type="Proteomes" id="UP001501638">
    <property type="component" value="Unassembled WGS sequence"/>
</dbReference>
<dbReference type="SUPFAM" id="SSF52200">
    <property type="entry name" value="Toll/Interleukin receptor TIR domain"/>
    <property type="match status" value="1"/>
</dbReference>
<sequence length="244" mass="25876">MQDVTRRSRESGPASPAVFLTAAERDLATLTTLDRRLRRHGVRTGVDAERVLTDGILQEPVLQDLGACDAVVAVWSEAAAGDPVVAAHLETAASFGKRTIRYSPNGDAQFEDLLHEVYGATPVPAPKAPTGVVIAPGRWRITDDDTPLELDLVLAPDGRATGTGTAREHTGRVTGGWRYDTPHEELALDLRIAIGLRPAPLPLLLCPTRRDGDRVHAADAHGLAAPHTYTLAPGDGDGDGADSL</sequence>
<protein>
    <submittedName>
        <fullName evidence="1">Uncharacterized protein</fullName>
    </submittedName>
</protein>
<evidence type="ECO:0000313" key="1">
    <source>
        <dbReference type="EMBL" id="GAA2460852.1"/>
    </source>
</evidence>
<reference evidence="2" key="1">
    <citation type="journal article" date="2019" name="Int. J. Syst. Evol. Microbiol.">
        <title>The Global Catalogue of Microorganisms (GCM) 10K type strain sequencing project: providing services to taxonomists for standard genome sequencing and annotation.</title>
        <authorList>
            <consortium name="The Broad Institute Genomics Platform"/>
            <consortium name="The Broad Institute Genome Sequencing Center for Infectious Disease"/>
            <person name="Wu L."/>
            <person name="Ma J."/>
        </authorList>
    </citation>
    <scope>NUCLEOTIDE SEQUENCE [LARGE SCALE GENOMIC DNA]</scope>
    <source>
        <strain evidence="2">JCM 6305</strain>
    </source>
</reference>
<proteinExistence type="predicted"/>
<dbReference type="EMBL" id="BAAASZ010000035">
    <property type="protein sequence ID" value="GAA2460852.1"/>
    <property type="molecule type" value="Genomic_DNA"/>
</dbReference>
<keyword evidence="2" id="KW-1185">Reference proteome</keyword>
<gene>
    <name evidence="1" type="ORF">GCM10010405_51560</name>
</gene>
<dbReference type="InterPro" id="IPR035897">
    <property type="entry name" value="Toll_tir_struct_dom_sf"/>
</dbReference>
<evidence type="ECO:0000313" key="2">
    <source>
        <dbReference type="Proteomes" id="UP001501638"/>
    </source>
</evidence>